<evidence type="ECO:0000313" key="7">
    <source>
        <dbReference type="Proteomes" id="UP000254889"/>
    </source>
</evidence>
<name>A0A346A438_9HYPH</name>
<dbReference type="EMBL" id="CP031417">
    <property type="protein sequence ID" value="AXK83935.1"/>
    <property type="molecule type" value="Genomic_DNA"/>
</dbReference>
<dbReference type="KEGG" id="ptaw:DW352_08710"/>
<reference evidence="6 7" key="1">
    <citation type="submission" date="2018-07" db="EMBL/GenBank/DDBJ databases">
        <authorList>
            <person name="Quirk P.G."/>
            <person name="Krulwich T.A."/>
        </authorList>
    </citation>
    <scope>NUCLEOTIDE SEQUENCE [LARGE SCALE GENOMIC DNA]</scope>
    <source>
        <strain evidence="6 7">CC-BB4</strain>
    </source>
</reference>
<evidence type="ECO:0000256" key="5">
    <source>
        <dbReference type="SAM" id="Phobius"/>
    </source>
</evidence>
<feature type="transmembrane region" description="Helical" evidence="5">
    <location>
        <begin position="6"/>
        <end position="26"/>
    </location>
</feature>
<proteinExistence type="predicted"/>
<protein>
    <submittedName>
        <fullName evidence="6">MAPEG family protein</fullName>
    </submittedName>
</protein>
<dbReference type="InterPro" id="IPR001129">
    <property type="entry name" value="Membr-assoc_MAPEG"/>
</dbReference>
<evidence type="ECO:0000256" key="1">
    <source>
        <dbReference type="ARBA" id="ARBA00004370"/>
    </source>
</evidence>
<evidence type="ECO:0000256" key="4">
    <source>
        <dbReference type="ARBA" id="ARBA00023136"/>
    </source>
</evidence>
<dbReference type="InterPro" id="IPR023352">
    <property type="entry name" value="MAPEG-like_dom_sf"/>
</dbReference>
<accession>A0A346A438</accession>
<comment type="subcellular location">
    <subcellularLocation>
        <location evidence="1">Membrane</location>
    </subcellularLocation>
</comment>
<evidence type="ECO:0000256" key="3">
    <source>
        <dbReference type="ARBA" id="ARBA00022989"/>
    </source>
</evidence>
<dbReference type="Proteomes" id="UP000254889">
    <property type="component" value="Chromosome"/>
</dbReference>
<gene>
    <name evidence="6" type="ORF">DW352_08710</name>
</gene>
<dbReference type="OrthoDB" id="5516290at2"/>
<evidence type="ECO:0000313" key="6">
    <source>
        <dbReference type="EMBL" id="AXK83935.1"/>
    </source>
</evidence>
<keyword evidence="4 5" id="KW-0472">Membrane</keyword>
<dbReference type="RefSeq" id="WP_115694314.1">
    <property type="nucleotide sequence ID" value="NZ_CP031417.1"/>
</dbReference>
<keyword evidence="7" id="KW-1185">Reference proteome</keyword>
<dbReference type="Gene3D" id="1.20.120.550">
    <property type="entry name" value="Membrane associated eicosanoid/glutathione metabolism-like domain"/>
    <property type="match status" value="1"/>
</dbReference>
<organism evidence="6 7">
    <name type="scientific">Pseudolabrys taiwanensis</name>
    <dbReference type="NCBI Taxonomy" id="331696"/>
    <lineage>
        <taxon>Bacteria</taxon>
        <taxon>Pseudomonadati</taxon>
        <taxon>Pseudomonadota</taxon>
        <taxon>Alphaproteobacteria</taxon>
        <taxon>Hyphomicrobiales</taxon>
        <taxon>Xanthobacteraceae</taxon>
        <taxon>Pseudolabrys</taxon>
    </lineage>
</organism>
<keyword evidence="2 5" id="KW-0812">Transmembrane</keyword>
<sequence length="140" mass="15713">MPIPVILMPLFVEVLLTFGLLIWLVVRRSNDLNGGVRPAEIALGQPNWPARTLQVGNSYASQFELPVLFYVLTILSIITRHADIIFVVLAWVFVLLRLAHAYVHTTGNNVRVRGSLFAVGMLVLLIMWVIFIVRILLGLP</sequence>
<evidence type="ECO:0000256" key="2">
    <source>
        <dbReference type="ARBA" id="ARBA00022692"/>
    </source>
</evidence>
<feature type="transmembrane region" description="Helical" evidence="5">
    <location>
        <begin position="84"/>
        <end position="103"/>
    </location>
</feature>
<dbReference type="SUPFAM" id="SSF161084">
    <property type="entry name" value="MAPEG domain-like"/>
    <property type="match status" value="1"/>
</dbReference>
<feature type="transmembrane region" description="Helical" evidence="5">
    <location>
        <begin position="115"/>
        <end position="137"/>
    </location>
</feature>
<keyword evidence="3 5" id="KW-1133">Transmembrane helix</keyword>
<dbReference type="AlphaFoldDB" id="A0A346A438"/>
<dbReference type="Pfam" id="PF01124">
    <property type="entry name" value="MAPEG"/>
    <property type="match status" value="1"/>
</dbReference>
<dbReference type="GO" id="GO:0016020">
    <property type="term" value="C:membrane"/>
    <property type="evidence" value="ECO:0007669"/>
    <property type="project" value="UniProtKB-SubCell"/>
</dbReference>